<protein>
    <submittedName>
        <fullName evidence="2">Uncharacterized protein</fullName>
    </submittedName>
</protein>
<proteinExistence type="predicted"/>
<keyword evidence="1" id="KW-0812">Transmembrane</keyword>
<feature type="transmembrane region" description="Helical" evidence="1">
    <location>
        <begin position="211"/>
        <end position="229"/>
    </location>
</feature>
<evidence type="ECO:0000256" key="1">
    <source>
        <dbReference type="SAM" id="Phobius"/>
    </source>
</evidence>
<accession>A0A937K3S7</accession>
<evidence type="ECO:0000313" key="2">
    <source>
        <dbReference type="EMBL" id="MBL4930405.1"/>
    </source>
</evidence>
<evidence type="ECO:0000313" key="3">
    <source>
        <dbReference type="Proteomes" id="UP000623681"/>
    </source>
</evidence>
<feature type="transmembrane region" description="Helical" evidence="1">
    <location>
        <begin position="151"/>
        <end position="175"/>
    </location>
</feature>
<gene>
    <name evidence="2" type="ORF">JK634_01075</name>
</gene>
<keyword evidence="3" id="KW-1185">Reference proteome</keyword>
<dbReference type="RefSeq" id="WP_202765787.1">
    <property type="nucleotide sequence ID" value="NZ_JAESWA010000004.1"/>
</dbReference>
<name>A0A937K3S7_9CLOT</name>
<feature type="transmembrane region" description="Helical" evidence="1">
    <location>
        <begin position="40"/>
        <end position="62"/>
    </location>
</feature>
<dbReference type="EMBL" id="JAESWA010000004">
    <property type="protein sequence ID" value="MBL4930405.1"/>
    <property type="molecule type" value="Genomic_DNA"/>
</dbReference>
<dbReference type="AlphaFoldDB" id="A0A937K3S7"/>
<sequence>MDDDFDYEKEYKLIISDIDRIDEILENQRKEKQTLKYNKIYNYTMSFLWIFSMVIAYIYIIILKRYYSFEVYPEPPYFTGPPIGNSSLFETYKKYFQPYFGILQYAVFSIKRIIPSKVISVILSSCVGFILILPAKIVLTNWLQHFYDVPSLYWLFIIYCISILLYFSFGIFTIFNKKMYSYMENVSFINWLLPCLSNQLDNKGNRKITNTTYVIVLVPFLVLFLLSNFL</sequence>
<keyword evidence="1" id="KW-1133">Transmembrane helix</keyword>
<keyword evidence="1" id="KW-0472">Membrane</keyword>
<organism evidence="2 3">
    <name type="scientific">Clostridium paridis</name>
    <dbReference type="NCBI Taxonomy" id="2803863"/>
    <lineage>
        <taxon>Bacteria</taxon>
        <taxon>Bacillati</taxon>
        <taxon>Bacillota</taxon>
        <taxon>Clostridia</taxon>
        <taxon>Eubacteriales</taxon>
        <taxon>Clostridiaceae</taxon>
        <taxon>Clostridium</taxon>
    </lineage>
</organism>
<feature type="transmembrane region" description="Helical" evidence="1">
    <location>
        <begin position="118"/>
        <end position="139"/>
    </location>
</feature>
<reference evidence="2" key="1">
    <citation type="submission" date="2021-01" db="EMBL/GenBank/DDBJ databases">
        <title>Genome public.</title>
        <authorList>
            <person name="Liu C."/>
            <person name="Sun Q."/>
        </authorList>
    </citation>
    <scope>NUCLEOTIDE SEQUENCE</scope>
    <source>
        <strain evidence="2">YIM B02565</strain>
    </source>
</reference>
<dbReference type="Proteomes" id="UP000623681">
    <property type="component" value="Unassembled WGS sequence"/>
</dbReference>
<comment type="caution">
    <text evidence="2">The sequence shown here is derived from an EMBL/GenBank/DDBJ whole genome shotgun (WGS) entry which is preliminary data.</text>
</comment>